<gene>
    <name evidence="2" type="ORF">FYJ85_21905</name>
</gene>
<protein>
    <submittedName>
        <fullName evidence="2">Sigma-70 family RNA polymerase sigma factor</fullName>
    </submittedName>
</protein>
<dbReference type="EMBL" id="VUNS01000047">
    <property type="protein sequence ID" value="MST99689.1"/>
    <property type="molecule type" value="Genomic_DNA"/>
</dbReference>
<evidence type="ECO:0000313" key="3">
    <source>
        <dbReference type="Proteomes" id="UP000435649"/>
    </source>
</evidence>
<dbReference type="AlphaFoldDB" id="A0A844GBW6"/>
<evidence type="ECO:0000313" key="2">
    <source>
        <dbReference type="EMBL" id="MST99689.1"/>
    </source>
</evidence>
<reference evidence="2 3" key="1">
    <citation type="submission" date="2019-08" db="EMBL/GenBank/DDBJ databases">
        <title>In-depth cultivation of the pig gut microbiome towards novel bacterial diversity and tailored functional studies.</title>
        <authorList>
            <person name="Wylensek D."/>
            <person name="Hitch T.C.A."/>
            <person name="Clavel T."/>
        </authorList>
    </citation>
    <scope>NUCLEOTIDE SEQUENCE [LARGE SCALE GENOMIC DNA]</scope>
    <source>
        <strain evidence="2 3">BBE-744-WT-12</strain>
    </source>
</reference>
<accession>A0A844GBW6</accession>
<name>A0A844GBW6_9BACT</name>
<comment type="caution">
    <text evidence="2">The sequence shown here is derived from an EMBL/GenBank/DDBJ whole genome shotgun (WGS) entry which is preliminary data.</text>
</comment>
<dbReference type="InterPro" id="IPR014284">
    <property type="entry name" value="RNA_pol_sigma-70_dom"/>
</dbReference>
<sequence>MPDASVLRLPLWSGRGGEQKMAHIITDAEAQTLTRIAKSLIGPLVSQGLIQKRNMDDAVQDLLLLAIRAAETFSDEGAADFVTYAHHVMQFGCYRVVRKNNSASTKMISNAVSIEEISELEDTDDAPDYGKIGMQVRMPEGVTTGEKKRQDQILLIREVIASLSPESQKICRLLSAECSVSEIARRTALTRKIVRLRIESIKTALLEAGVVIRGKNN</sequence>
<dbReference type="SUPFAM" id="SSF88946">
    <property type="entry name" value="Sigma2 domain of RNA polymerase sigma factors"/>
    <property type="match status" value="1"/>
</dbReference>
<dbReference type="Proteomes" id="UP000435649">
    <property type="component" value="Unassembled WGS sequence"/>
</dbReference>
<evidence type="ECO:0000259" key="1">
    <source>
        <dbReference type="Pfam" id="PF04542"/>
    </source>
</evidence>
<dbReference type="NCBIfam" id="TIGR02937">
    <property type="entry name" value="sigma70-ECF"/>
    <property type="match status" value="1"/>
</dbReference>
<dbReference type="InterPro" id="IPR007627">
    <property type="entry name" value="RNA_pol_sigma70_r2"/>
</dbReference>
<dbReference type="GO" id="GO:0003700">
    <property type="term" value="F:DNA-binding transcription factor activity"/>
    <property type="evidence" value="ECO:0007669"/>
    <property type="project" value="InterPro"/>
</dbReference>
<proteinExistence type="predicted"/>
<keyword evidence="3" id="KW-1185">Reference proteome</keyword>
<organism evidence="2 3">
    <name type="scientific">Victivallis lenta</name>
    <dbReference type="NCBI Taxonomy" id="2606640"/>
    <lineage>
        <taxon>Bacteria</taxon>
        <taxon>Pseudomonadati</taxon>
        <taxon>Lentisphaerota</taxon>
        <taxon>Lentisphaeria</taxon>
        <taxon>Victivallales</taxon>
        <taxon>Victivallaceae</taxon>
        <taxon>Victivallis</taxon>
    </lineage>
</organism>
<dbReference type="Pfam" id="PF04542">
    <property type="entry name" value="Sigma70_r2"/>
    <property type="match status" value="1"/>
</dbReference>
<feature type="domain" description="RNA polymerase sigma-70 region 2" evidence="1">
    <location>
        <begin position="31"/>
        <end position="101"/>
    </location>
</feature>
<dbReference type="InterPro" id="IPR013325">
    <property type="entry name" value="RNA_pol_sigma_r2"/>
</dbReference>
<dbReference type="GO" id="GO:0006352">
    <property type="term" value="P:DNA-templated transcription initiation"/>
    <property type="evidence" value="ECO:0007669"/>
    <property type="project" value="InterPro"/>
</dbReference>